<proteinExistence type="predicted"/>
<accession>A0A8H8CGI5</accession>
<feature type="region of interest" description="Disordered" evidence="1">
    <location>
        <begin position="65"/>
        <end position="94"/>
    </location>
</feature>
<evidence type="ECO:0000313" key="2">
    <source>
        <dbReference type="EMBL" id="KAG5164721.1"/>
    </source>
</evidence>
<name>A0A8H8CGI5_PSICU</name>
<organism evidence="2">
    <name type="scientific">Psilocybe cubensis</name>
    <name type="common">Psychedelic mushroom</name>
    <name type="synonym">Stropharia cubensis</name>
    <dbReference type="NCBI Taxonomy" id="181762"/>
    <lineage>
        <taxon>Eukaryota</taxon>
        <taxon>Fungi</taxon>
        <taxon>Dikarya</taxon>
        <taxon>Basidiomycota</taxon>
        <taxon>Agaricomycotina</taxon>
        <taxon>Agaricomycetes</taxon>
        <taxon>Agaricomycetidae</taxon>
        <taxon>Agaricales</taxon>
        <taxon>Agaricineae</taxon>
        <taxon>Strophariaceae</taxon>
        <taxon>Psilocybe</taxon>
    </lineage>
</organism>
<reference evidence="2" key="1">
    <citation type="submission" date="2021-02" db="EMBL/GenBank/DDBJ databases">
        <title>Psilocybe cubensis genome.</title>
        <authorList>
            <person name="Mckernan K.J."/>
            <person name="Crawford S."/>
            <person name="Trippe A."/>
            <person name="Kane L.T."/>
            <person name="Mclaughlin S."/>
        </authorList>
    </citation>
    <scope>NUCLEOTIDE SEQUENCE [LARGE SCALE GENOMIC DNA]</scope>
    <source>
        <strain evidence="2">MGC-MH-2018</strain>
    </source>
</reference>
<evidence type="ECO:0000256" key="1">
    <source>
        <dbReference type="SAM" id="MobiDB-lite"/>
    </source>
</evidence>
<dbReference type="EMBL" id="JAFIQS010000011">
    <property type="protein sequence ID" value="KAG5164721.1"/>
    <property type="molecule type" value="Genomic_DNA"/>
</dbReference>
<sequence>MHPEAKPFHNKGWPYLYQMDQLMPGSLSGSNVFCPLSSTARASSPSSQPCTLSLVRSDRGNLGIISAKESSDSETEETLNSSTGLNAKQKREPAMPTPVAAKHHCSFNGAAALMSMAESLGAFNTILAIAFAQPSTAPVPASSTPSIPVISTTPLIQAITSVLTHKKSIVYMK</sequence>
<gene>
    <name evidence="2" type="ORF">JR316_010362</name>
</gene>
<comment type="caution">
    <text evidence="2">The sequence shown here is derived from an EMBL/GenBank/DDBJ whole genome shotgun (WGS) entry which is preliminary data.</text>
</comment>
<protein>
    <submittedName>
        <fullName evidence="2">Uncharacterized protein</fullName>
    </submittedName>
</protein>
<dbReference type="AlphaFoldDB" id="A0A8H8CGI5"/>